<dbReference type="SUPFAM" id="SSF51197">
    <property type="entry name" value="Clavaminate synthase-like"/>
    <property type="match status" value="1"/>
</dbReference>
<reference evidence="1" key="1">
    <citation type="submission" date="2018-05" db="EMBL/GenBank/DDBJ databases">
        <authorList>
            <person name="Lanie J.A."/>
            <person name="Ng W.-L."/>
            <person name="Kazmierczak K.M."/>
            <person name="Andrzejewski T.M."/>
            <person name="Davidsen T.M."/>
            <person name="Wayne K.J."/>
            <person name="Tettelin H."/>
            <person name="Glass J.I."/>
            <person name="Rusch D."/>
            <person name="Podicherti R."/>
            <person name="Tsui H.-C.T."/>
            <person name="Winkler M.E."/>
        </authorList>
    </citation>
    <scope>NUCLEOTIDE SEQUENCE</scope>
</reference>
<protein>
    <recommendedName>
        <fullName evidence="2">Phytanoyl-CoA dioxygenase</fullName>
    </recommendedName>
</protein>
<gene>
    <name evidence="1" type="ORF">METZ01_LOCUS112556</name>
</gene>
<name>A0A381X568_9ZZZZ</name>
<proteinExistence type="predicted"/>
<organism evidence="1">
    <name type="scientific">marine metagenome</name>
    <dbReference type="NCBI Taxonomy" id="408172"/>
    <lineage>
        <taxon>unclassified sequences</taxon>
        <taxon>metagenomes</taxon>
        <taxon>ecological metagenomes</taxon>
    </lineage>
</organism>
<evidence type="ECO:0000313" key="1">
    <source>
        <dbReference type="EMBL" id="SVA59702.1"/>
    </source>
</evidence>
<dbReference type="Gene3D" id="2.60.120.620">
    <property type="entry name" value="q2cbj1_9rhob like domain"/>
    <property type="match status" value="1"/>
</dbReference>
<sequence>MGRFNSALEERKKKYPDYKPTKEALNIASVLEKKGYYHIEKCLDIDQIDRLKETFDRILLYKQHDNYPYKLKGGGPNDIDVRVEQKTITIKEVLPFLTNDLIIDIAGAYLGCYPAFCALGLRKEFLGRGEGGTQHFHVDPNSPKFLKFFIYLTDTVDNTHCYVEGSHRRKFEGFESPYRQPTKRIKELYGEDKIKYFTTKKGDLLMADTHGFHRGTSPIEDGKQILTIQYECHPDYFNPDNLSMMQQSLFEKIDSKYNNIFDYIEVIK</sequence>
<dbReference type="AlphaFoldDB" id="A0A381X568"/>
<accession>A0A381X568</accession>
<evidence type="ECO:0008006" key="2">
    <source>
        <dbReference type="Google" id="ProtNLM"/>
    </source>
</evidence>
<dbReference type="EMBL" id="UINC01013900">
    <property type="protein sequence ID" value="SVA59702.1"/>
    <property type="molecule type" value="Genomic_DNA"/>
</dbReference>